<keyword evidence="9" id="KW-1185">Reference proteome</keyword>
<accession>A0A6N7PQG1</accession>
<dbReference type="GO" id="GO:0005829">
    <property type="term" value="C:cytosol"/>
    <property type="evidence" value="ECO:0007669"/>
    <property type="project" value="TreeGrafter"/>
</dbReference>
<dbReference type="SUPFAM" id="SSF53167">
    <property type="entry name" value="Purine and uridine phosphorylases"/>
    <property type="match status" value="1"/>
</dbReference>
<comment type="caution">
    <text evidence="8">The sequence shown here is derived from an EMBL/GenBank/DDBJ whole genome shotgun (WGS) entry which is preliminary data.</text>
</comment>
<evidence type="ECO:0000313" key="9">
    <source>
        <dbReference type="Proteomes" id="UP000440224"/>
    </source>
</evidence>
<dbReference type="EC" id="2.4.2.3" evidence="2"/>
<keyword evidence="5 8" id="KW-0808">Transferase</keyword>
<organism evidence="8 9">
    <name type="scientific">Polyangium spumosum</name>
    <dbReference type="NCBI Taxonomy" id="889282"/>
    <lineage>
        <taxon>Bacteria</taxon>
        <taxon>Pseudomonadati</taxon>
        <taxon>Myxococcota</taxon>
        <taxon>Polyangia</taxon>
        <taxon>Polyangiales</taxon>
        <taxon>Polyangiaceae</taxon>
        <taxon>Polyangium</taxon>
    </lineage>
</organism>
<evidence type="ECO:0000259" key="7">
    <source>
        <dbReference type="Pfam" id="PF01048"/>
    </source>
</evidence>
<evidence type="ECO:0000256" key="1">
    <source>
        <dbReference type="ARBA" id="ARBA00010456"/>
    </source>
</evidence>
<dbReference type="Proteomes" id="UP000440224">
    <property type="component" value="Unassembled WGS sequence"/>
</dbReference>
<dbReference type="EMBL" id="WJIE01000003">
    <property type="protein sequence ID" value="MRG92344.1"/>
    <property type="molecule type" value="Genomic_DNA"/>
</dbReference>
<evidence type="ECO:0000256" key="6">
    <source>
        <dbReference type="ARBA" id="ARBA00048447"/>
    </source>
</evidence>
<protein>
    <recommendedName>
        <fullName evidence="3">Uridine phosphorylase</fullName>
        <ecNumber evidence="2">2.4.2.3</ecNumber>
    </recommendedName>
</protein>
<name>A0A6N7PQG1_9BACT</name>
<dbReference type="GO" id="GO:0004850">
    <property type="term" value="F:uridine phosphorylase activity"/>
    <property type="evidence" value="ECO:0007669"/>
    <property type="project" value="UniProtKB-EC"/>
</dbReference>
<dbReference type="NCBIfam" id="NF004489">
    <property type="entry name" value="PRK05819.1"/>
    <property type="match status" value="1"/>
</dbReference>
<evidence type="ECO:0000256" key="4">
    <source>
        <dbReference type="ARBA" id="ARBA00022676"/>
    </source>
</evidence>
<dbReference type="GO" id="GO:0004731">
    <property type="term" value="F:purine-nucleoside phosphorylase activity"/>
    <property type="evidence" value="ECO:0007669"/>
    <property type="project" value="InterPro"/>
</dbReference>
<proteinExistence type="inferred from homology"/>
<dbReference type="GO" id="GO:0006152">
    <property type="term" value="P:purine nucleoside catabolic process"/>
    <property type="evidence" value="ECO:0007669"/>
    <property type="project" value="TreeGrafter"/>
</dbReference>
<dbReference type="OrthoDB" id="9782889at2"/>
<dbReference type="Pfam" id="PF01048">
    <property type="entry name" value="PNP_UDP_1"/>
    <property type="match status" value="1"/>
</dbReference>
<dbReference type="InterPro" id="IPR018016">
    <property type="entry name" value="Nucleoside_phosphorylase_CS"/>
</dbReference>
<dbReference type="CDD" id="cd09006">
    <property type="entry name" value="PNP_EcPNPI-like"/>
    <property type="match status" value="1"/>
</dbReference>
<sequence length="244" mass="26419">MSTIHISAAPGDFADVVLMPGDPLRARYIAERFLEEPREVTAVRNMLGFTGHYQGQRVSVMGHGMGIPSISIYATELIRHYGVRVLVRVGSCGALRPEVDLNDVIVALAAGTDSRVNRVRFLEHDFPAVADFNLARRAMEIAERRGQTVRAGSVFSSDLFYMPDVALLHATLVRMGMLAIEMEVAGLYGVAAEQGARALALLSVADHLPTGRALSSADRETSFHTMMEIALELAAVEAAAMAPR</sequence>
<dbReference type="InterPro" id="IPR004402">
    <property type="entry name" value="DeoD-type"/>
</dbReference>
<comment type="catalytic activity">
    <reaction evidence="6">
        <text>uridine + phosphate = alpha-D-ribose 1-phosphate + uracil</text>
        <dbReference type="Rhea" id="RHEA:24388"/>
        <dbReference type="ChEBI" id="CHEBI:16704"/>
        <dbReference type="ChEBI" id="CHEBI:17568"/>
        <dbReference type="ChEBI" id="CHEBI:43474"/>
        <dbReference type="ChEBI" id="CHEBI:57720"/>
        <dbReference type="EC" id="2.4.2.3"/>
    </reaction>
</comment>
<dbReference type="NCBIfam" id="TIGR00107">
    <property type="entry name" value="deoD"/>
    <property type="match status" value="1"/>
</dbReference>
<evidence type="ECO:0000256" key="3">
    <source>
        <dbReference type="ARBA" id="ARBA00021980"/>
    </source>
</evidence>
<reference evidence="8 9" key="1">
    <citation type="submission" date="2019-10" db="EMBL/GenBank/DDBJ databases">
        <title>A soil myxobacterium in the family Polyangiaceae.</title>
        <authorList>
            <person name="Li Y."/>
            <person name="Wang J."/>
        </authorList>
    </citation>
    <scope>NUCLEOTIDE SEQUENCE [LARGE SCALE GENOMIC DNA]</scope>
    <source>
        <strain evidence="8 9">DSM 14734</strain>
    </source>
</reference>
<dbReference type="InterPro" id="IPR035994">
    <property type="entry name" value="Nucleoside_phosphorylase_sf"/>
</dbReference>
<dbReference type="Gene3D" id="3.40.50.1580">
    <property type="entry name" value="Nucleoside phosphorylase domain"/>
    <property type="match status" value="1"/>
</dbReference>
<evidence type="ECO:0000256" key="5">
    <source>
        <dbReference type="ARBA" id="ARBA00022679"/>
    </source>
</evidence>
<dbReference type="RefSeq" id="WP_153819233.1">
    <property type="nucleotide sequence ID" value="NZ_WJIE01000003.1"/>
</dbReference>
<dbReference type="PANTHER" id="PTHR43691">
    <property type="entry name" value="URIDINE PHOSPHORYLASE"/>
    <property type="match status" value="1"/>
</dbReference>
<evidence type="ECO:0000256" key="2">
    <source>
        <dbReference type="ARBA" id="ARBA00011888"/>
    </source>
</evidence>
<gene>
    <name evidence="8" type="primary">deoD</name>
    <name evidence="8" type="ORF">GF068_10445</name>
</gene>
<dbReference type="HAMAP" id="MF_01627">
    <property type="entry name" value="Pur_nucleosid_phosp"/>
    <property type="match status" value="1"/>
</dbReference>
<dbReference type="PANTHER" id="PTHR43691:SF11">
    <property type="entry name" value="FI09636P-RELATED"/>
    <property type="match status" value="1"/>
</dbReference>
<keyword evidence="4 8" id="KW-0328">Glycosyltransferase</keyword>
<dbReference type="PROSITE" id="PS01232">
    <property type="entry name" value="PNP_UDP_1"/>
    <property type="match status" value="1"/>
</dbReference>
<dbReference type="AlphaFoldDB" id="A0A6N7PQG1"/>
<comment type="similarity">
    <text evidence="1">Belongs to the PNP/UDP phosphorylase family.</text>
</comment>
<dbReference type="InterPro" id="IPR000845">
    <property type="entry name" value="Nucleoside_phosphorylase_d"/>
</dbReference>
<evidence type="ECO:0000313" key="8">
    <source>
        <dbReference type="EMBL" id="MRG92344.1"/>
    </source>
</evidence>
<feature type="domain" description="Nucleoside phosphorylase" evidence="7">
    <location>
        <begin position="16"/>
        <end position="212"/>
    </location>
</feature>